<dbReference type="InterPro" id="IPR000917">
    <property type="entry name" value="Sulfatase_N"/>
</dbReference>
<organism evidence="2 3">
    <name type="scientific">Nocardioides piscis</name>
    <dbReference type="NCBI Taxonomy" id="2714938"/>
    <lineage>
        <taxon>Bacteria</taxon>
        <taxon>Bacillati</taxon>
        <taxon>Actinomycetota</taxon>
        <taxon>Actinomycetes</taxon>
        <taxon>Propionibacteriales</taxon>
        <taxon>Nocardioidaceae</taxon>
        <taxon>Nocardioides</taxon>
    </lineage>
</organism>
<dbReference type="PANTHER" id="PTHR43108:SF8">
    <property type="entry name" value="SD21168P"/>
    <property type="match status" value="1"/>
</dbReference>
<sequence length="253" mass="28255">MTPKAFKDPAFNEADMRDKESIVRGRARLAPRALKRLNLARIRSLLSVDEAVANAVTALERAGELDETYIVFTSDNGLALGEHRYLGKDRLTDEALDIPLVVRGPGIPAGTRSSRSVSLIDLTQTLVQLMGLSPTLVTDGETFAPTLRNPDAPGFRDTMLIQTGAKDRRAEFPGWAYRGVLTQRYAYGRRVNNPPDDGFLYDHHSDPHELRNVLTSQRYRGVRRELERRLKVLSDCAGSECNRDFGPLPRPGR</sequence>
<accession>A0A6G7YKE7</accession>
<dbReference type="GO" id="GO:0016740">
    <property type="term" value="F:transferase activity"/>
    <property type="evidence" value="ECO:0007669"/>
    <property type="project" value="UniProtKB-KW"/>
</dbReference>
<protein>
    <submittedName>
        <fullName evidence="2">Sulfatase-like hydrolase/transferase</fullName>
    </submittedName>
</protein>
<keyword evidence="3" id="KW-1185">Reference proteome</keyword>
<keyword evidence="2" id="KW-0808">Transferase</keyword>
<feature type="domain" description="Sulfatase N-terminal" evidence="1">
    <location>
        <begin position="40"/>
        <end position="131"/>
    </location>
</feature>
<dbReference type="SUPFAM" id="SSF53649">
    <property type="entry name" value="Alkaline phosphatase-like"/>
    <property type="match status" value="1"/>
</dbReference>
<evidence type="ECO:0000313" key="2">
    <source>
        <dbReference type="EMBL" id="QIK77196.1"/>
    </source>
</evidence>
<dbReference type="Gene3D" id="3.40.720.10">
    <property type="entry name" value="Alkaline Phosphatase, subunit A"/>
    <property type="match status" value="1"/>
</dbReference>
<name>A0A6G7YKE7_9ACTN</name>
<dbReference type="PANTHER" id="PTHR43108">
    <property type="entry name" value="N-ACETYLGLUCOSAMINE-6-SULFATASE FAMILY MEMBER"/>
    <property type="match status" value="1"/>
</dbReference>
<proteinExistence type="predicted"/>
<evidence type="ECO:0000259" key="1">
    <source>
        <dbReference type="Pfam" id="PF00884"/>
    </source>
</evidence>
<gene>
    <name evidence="2" type="ORF">G7071_02075</name>
</gene>
<dbReference type="Proteomes" id="UP000502035">
    <property type="component" value="Chromosome"/>
</dbReference>
<evidence type="ECO:0000313" key="3">
    <source>
        <dbReference type="Proteomes" id="UP000502035"/>
    </source>
</evidence>
<keyword evidence="2" id="KW-0378">Hydrolase</keyword>
<dbReference type="EMBL" id="CP049866">
    <property type="protein sequence ID" value="QIK77196.1"/>
    <property type="molecule type" value="Genomic_DNA"/>
</dbReference>
<dbReference type="AlphaFoldDB" id="A0A6G7YKE7"/>
<dbReference type="KEGG" id="npi:G7071_02075"/>
<dbReference type="Pfam" id="PF00884">
    <property type="entry name" value="Sulfatase"/>
    <property type="match status" value="1"/>
</dbReference>
<dbReference type="InterPro" id="IPR017850">
    <property type="entry name" value="Alkaline_phosphatase_core_sf"/>
</dbReference>
<dbReference type="GO" id="GO:0016787">
    <property type="term" value="F:hydrolase activity"/>
    <property type="evidence" value="ECO:0007669"/>
    <property type="project" value="UniProtKB-KW"/>
</dbReference>
<reference evidence="2 3" key="1">
    <citation type="submission" date="2020-03" db="EMBL/GenBank/DDBJ databases">
        <title>Nocardioides sp. nov., isolated from fish.</title>
        <authorList>
            <person name="Hyun D.-W."/>
            <person name="Bae J.-W."/>
        </authorList>
    </citation>
    <scope>NUCLEOTIDE SEQUENCE [LARGE SCALE GENOMIC DNA]</scope>
    <source>
        <strain evidence="2 3">HDW12A</strain>
    </source>
</reference>